<dbReference type="PANTHER" id="PTHR33621">
    <property type="entry name" value="ASPARTIC/GLUTAMIC ACID-RICH PROTEIN"/>
    <property type="match status" value="1"/>
</dbReference>
<dbReference type="PANTHER" id="PTHR33621:SF2">
    <property type="entry name" value="RIBOSOMAL L1 DOMAIN-CONTAINING PROTEIN"/>
    <property type="match status" value="1"/>
</dbReference>
<reference evidence="2" key="2">
    <citation type="submission" date="2023-05" db="EMBL/GenBank/DDBJ databases">
        <authorList>
            <person name="Schelkunov M.I."/>
        </authorList>
    </citation>
    <scope>NUCLEOTIDE SEQUENCE</scope>
    <source>
        <strain evidence="2">Hsosn_3</strain>
        <tissue evidence="2">Leaf</tissue>
    </source>
</reference>
<dbReference type="AlphaFoldDB" id="A0AAD8GSW4"/>
<proteinExistence type="predicted"/>
<organism evidence="2 3">
    <name type="scientific">Heracleum sosnowskyi</name>
    <dbReference type="NCBI Taxonomy" id="360622"/>
    <lineage>
        <taxon>Eukaryota</taxon>
        <taxon>Viridiplantae</taxon>
        <taxon>Streptophyta</taxon>
        <taxon>Embryophyta</taxon>
        <taxon>Tracheophyta</taxon>
        <taxon>Spermatophyta</taxon>
        <taxon>Magnoliopsida</taxon>
        <taxon>eudicotyledons</taxon>
        <taxon>Gunneridae</taxon>
        <taxon>Pentapetalae</taxon>
        <taxon>asterids</taxon>
        <taxon>campanulids</taxon>
        <taxon>Apiales</taxon>
        <taxon>Apiaceae</taxon>
        <taxon>Apioideae</taxon>
        <taxon>apioid superclade</taxon>
        <taxon>Tordylieae</taxon>
        <taxon>Tordyliinae</taxon>
        <taxon>Heracleum</taxon>
    </lineage>
</organism>
<feature type="region of interest" description="Disordered" evidence="1">
    <location>
        <begin position="25"/>
        <end position="103"/>
    </location>
</feature>
<accession>A0AAD8GSW4</accession>
<evidence type="ECO:0000313" key="3">
    <source>
        <dbReference type="Proteomes" id="UP001237642"/>
    </source>
</evidence>
<dbReference type="Proteomes" id="UP001237642">
    <property type="component" value="Unassembled WGS sequence"/>
</dbReference>
<sequence length="252" mass="27928">MVDALTSLDVVEGLEDFLNRSPEMKTVTDAKVPRTGRRTGTVNKPIGDVSESGQPMTKSTKRTTRRAISDEIMQETKTPDIRRSRKTVEFAETESEGIEDVEKKSVTDTPALATYSQRSQVACKSSVKEVSTVQRVYSTRRSARLTENKDGEEKEKKIDLGDGLDKKNLSVEKSLMDNDYPKEIAGGTEISSVPPFVYLLSVVLFVSSGEAENKPVTKTPSVKGLNCVSDDKENINRNGMKFEPKEEEAKKN</sequence>
<feature type="compositionally biased region" description="Basic and acidic residues" evidence="1">
    <location>
        <begin position="229"/>
        <end position="252"/>
    </location>
</feature>
<dbReference type="EMBL" id="JAUIZM010000012">
    <property type="protein sequence ID" value="KAK1353639.1"/>
    <property type="molecule type" value="Genomic_DNA"/>
</dbReference>
<evidence type="ECO:0000256" key="1">
    <source>
        <dbReference type="SAM" id="MobiDB-lite"/>
    </source>
</evidence>
<feature type="compositionally biased region" description="Basic and acidic residues" evidence="1">
    <location>
        <begin position="77"/>
        <end position="89"/>
    </location>
</feature>
<comment type="caution">
    <text evidence="2">The sequence shown here is derived from an EMBL/GenBank/DDBJ whole genome shotgun (WGS) entry which is preliminary data.</text>
</comment>
<name>A0AAD8GSW4_9APIA</name>
<feature type="region of interest" description="Disordered" evidence="1">
    <location>
        <begin position="227"/>
        <end position="252"/>
    </location>
</feature>
<protein>
    <submittedName>
        <fullName evidence="2">Uncharacterized protein</fullName>
    </submittedName>
</protein>
<keyword evidence="3" id="KW-1185">Reference proteome</keyword>
<reference evidence="2" key="1">
    <citation type="submission" date="2023-02" db="EMBL/GenBank/DDBJ databases">
        <title>Genome of toxic invasive species Heracleum sosnowskyi carries increased number of genes despite the absence of recent whole-genome duplications.</title>
        <authorList>
            <person name="Schelkunov M."/>
            <person name="Shtratnikova V."/>
            <person name="Makarenko M."/>
            <person name="Klepikova A."/>
            <person name="Omelchenko D."/>
            <person name="Novikova G."/>
            <person name="Obukhova E."/>
            <person name="Bogdanov V."/>
            <person name="Penin A."/>
            <person name="Logacheva M."/>
        </authorList>
    </citation>
    <scope>NUCLEOTIDE SEQUENCE</scope>
    <source>
        <strain evidence="2">Hsosn_3</strain>
        <tissue evidence="2">Leaf</tissue>
    </source>
</reference>
<evidence type="ECO:0000313" key="2">
    <source>
        <dbReference type="EMBL" id="KAK1353639.1"/>
    </source>
</evidence>
<gene>
    <name evidence="2" type="ORF">POM88_052004</name>
</gene>